<dbReference type="Gene3D" id="2.70.160.11">
    <property type="entry name" value="Hnrnp arginine n-methyltransferase1"/>
    <property type="match status" value="1"/>
</dbReference>
<dbReference type="GO" id="GO:0032259">
    <property type="term" value="P:methylation"/>
    <property type="evidence" value="ECO:0007669"/>
    <property type="project" value="UniProtKB-KW"/>
</dbReference>
<feature type="domain" description="Protein arginine N-methyltransferase" evidence="6">
    <location>
        <begin position="162"/>
        <end position="317"/>
    </location>
</feature>
<protein>
    <submittedName>
        <fullName evidence="7">Uncharacterized protein</fullName>
        <ecNumber evidence="7">2.1.1.-</ecNumber>
    </submittedName>
</protein>
<evidence type="ECO:0000313" key="8">
    <source>
        <dbReference type="Proteomes" id="UP000009192"/>
    </source>
</evidence>
<dbReference type="AlphaFoldDB" id="B4L1B0"/>
<dbReference type="EC" id="2.1.1.-" evidence="7"/>
<evidence type="ECO:0000313" key="7">
    <source>
        <dbReference type="EMBL" id="EDW19292.1"/>
    </source>
</evidence>
<dbReference type="GO" id="GO:0035242">
    <property type="term" value="F:protein-arginine omega-N asymmetric methyltransferase activity"/>
    <property type="evidence" value="ECO:0007669"/>
    <property type="project" value="TreeGrafter"/>
</dbReference>
<proteinExistence type="predicted"/>
<dbReference type="InterPro" id="IPR025799">
    <property type="entry name" value="Arg_MeTrfase"/>
</dbReference>
<dbReference type="Proteomes" id="UP000009192">
    <property type="component" value="Unassembled WGS sequence"/>
</dbReference>
<dbReference type="InterPro" id="IPR055135">
    <property type="entry name" value="PRMT_dom"/>
</dbReference>
<dbReference type="GO" id="GO:0042054">
    <property type="term" value="F:histone methyltransferase activity"/>
    <property type="evidence" value="ECO:0007669"/>
    <property type="project" value="TreeGrafter"/>
</dbReference>
<dbReference type="InterPro" id="IPR041698">
    <property type="entry name" value="Methyltransf_25"/>
</dbReference>
<dbReference type="InterPro" id="IPR029063">
    <property type="entry name" value="SAM-dependent_MTases_sf"/>
</dbReference>
<dbReference type="PANTHER" id="PTHR11006">
    <property type="entry name" value="PROTEIN ARGININE N-METHYLTRANSFERASE"/>
    <property type="match status" value="1"/>
</dbReference>
<dbReference type="SUPFAM" id="SSF53335">
    <property type="entry name" value="S-adenosyl-L-methionine-dependent methyltransferases"/>
    <property type="match status" value="1"/>
</dbReference>
<gene>
    <name evidence="7" type="primary">Dmoj\GI11605</name>
    <name evidence="7" type="ORF">Dmoj_GI11605</name>
</gene>
<dbReference type="PROSITE" id="PS51678">
    <property type="entry name" value="SAM_MT_PRMT"/>
    <property type="match status" value="1"/>
</dbReference>
<dbReference type="OrthoDB" id="7852941at2759"/>
<keyword evidence="8" id="KW-1185">Reference proteome</keyword>
<name>B4L1B0_DROMO</name>
<dbReference type="OMA" id="MGACLMY"/>
<evidence type="ECO:0000256" key="3">
    <source>
        <dbReference type="ARBA" id="ARBA00022691"/>
    </source>
</evidence>
<dbReference type="CDD" id="cd02440">
    <property type="entry name" value="AdoMet_MTases"/>
    <property type="match status" value="1"/>
</dbReference>
<dbReference type="PhylomeDB" id="B4L1B0"/>
<dbReference type="HOGENOM" id="CLU_017375_1_0_1"/>
<dbReference type="Gene3D" id="3.40.50.150">
    <property type="entry name" value="Vaccinia Virus protein VP39"/>
    <property type="match status" value="1"/>
</dbReference>
<dbReference type="InParanoid" id="B4L1B0"/>
<accession>B4L1B0</accession>
<dbReference type="GO" id="GO:0035241">
    <property type="term" value="F:protein-arginine omega-N monomethyltransferase activity"/>
    <property type="evidence" value="ECO:0007669"/>
    <property type="project" value="TreeGrafter"/>
</dbReference>
<dbReference type="Pfam" id="PF13649">
    <property type="entry name" value="Methyltransf_25"/>
    <property type="match status" value="1"/>
</dbReference>
<dbReference type="PANTHER" id="PTHR11006:SF124">
    <property type="entry name" value="ARGININE METHYLTRANSFERASE 1-RELATED"/>
    <property type="match status" value="1"/>
</dbReference>
<evidence type="ECO:0000256" key="1">
    <source>
        <dbReference type="ARBA" id="ARBA00022603"/>
    </source>
</evidence>
<dbReference type="eggNOG" id="KOG1499">
    <property type="taxonomic scope" value="Eukaryota"/>
</dbReference>
<evidence type="ECO:0000256" key="2">
    <source>
        <dbReference type="ARBA" id="ARBA00022679"/>
    </source>
</evidence>
<keyword evidence="3 4" id="KW-0949">S-adenosyl-L-methionine</keyword>
<dbReference type="PROSITE" id="PS50007">
    <property type="entry name" value="PIPLC_X_DOMAIN"/>
    <property type="match status" value="1"/>
</dbReference>
<keyword evidence="1 4" id="KW-0489">Methyltransferase</keyword>
<dbReference type="Pfam" id="PF22528">
    <property type="entry name" value="PRMT_C"/>
    <property type="match status" value="1"/>
</dbReference>
<evidence type="ECO:0000259" key="6">
    <source>
        <dbReference type="Pfam" id="PF22528"/>
    </source>
</evidence>
<dbReference type="EMBL" id="CH933809">
    <property type="protein sequence ID" value="EDW19292.1"/>
    <property type="molecule type" value="Genomic_DNA"/>
</dbReference>
<reference evidence="7 8" key="1">
    <citation type="journal article" date="2007" name="Nature">
        <title>Evolution of genes and genomes on the Drosophila phylogeny.</title>
        <authorList>
            <consortium name="Drosophila 12 Genomes Consortium"/>
            <person name="Clark A.G."/>
            <person name="Eisen M.B."/>
            <person name="Smith D.R."/>
            <person name="Bergman C.M."/>
            <person name="Oliver B."/>
            <person name="Markow T.A."/>
            <person name="Kaufman T.C."/>
            <person name="Kellis M."/>
            <person name="Gelbart W."/>
            <person name="Iyer V.N."/>
            <person name="Pollard D.A."/>
            <person name="Sackton T.B."/>
            <person name="Larracuente A.M."/>
            <person name="Singh N.D."/>
            <person name="Abad J.P."/>
            <person name="Abt D.N."/>
            <person name="Adryan B."/>
            <person name="Aguade M."/>
            <person name="Akashi H."/>
            <person name="Anderson W.W."/>
            <person name="Aquadro C.F."/>
            <person name="Ardell D.H."/>
            <person name="Arguello R."/>
            <person name="Artieri C.G."/>
            <person name="Barbash D.A."/>
            <person name="Barker D."/>
            <person name="Barsanti P."/>
            <person name="Batterham P."/>
            <person name="Batzoglou S."/>
            <person name="Begun D."/>
            <person name="Bhutkar A."/>
            <person name="Blanco E."/>
            <person name="Bosak S.A."/>
            <person name="Bradley R.K."/>
            <person name="Brand A.D."/>
            <person name="Brent M.R."/>
            <person name="Brooks A.N."/>
            <person name="Brown R.H."/>
            <person name="Butlin R.K."/>
            <person name="Caggese C."/>
            <person name="Calvi B.R."/>
            <person name="Bernardo de Carvalho A."/>
            <person name="Caspi A."/>
            <person name="Castrezana S."/>
            <person name="Celniker S.E."/>
            <person name="Chang J.L."/>
            <person name="Chapple C."/>
            <person name="Chatterji S."/>
            <person name="Chinwalla A."/>
            <person name="Civetta A."/>
            <person name="Clifton S.W."/>
            <person name="Comeron J.M."/>
            <person name="Costello J.C."/>
            <person name="Coyne J.A."/>
            <person name="Daub J."/>
            <person name="David R.G."/>
            <person name="Delcher A.L."/>
            <person name="Delehaunty K."/>
            <person name="Do C.B."/>
            <person name="Ebling H."/>
            <person name="Edwards K."/>
            <person name="Eickbush T."/>
            <person name="Evans J.D."/>
            <person name="Filipski A."/>
            <person name="Findeiss S."/>
            <person name="Freyhult E."/>
            <person name="Fulton L."/>
            <person name="Fulton R."/>
            <person name="Garcia A.C."/>
            <person name="Gardiner A."/>
            <person name="Garfield D.A."/>
            <person name="Garvin B.E."/>
            <person name="Gibson G."/>
            <person name="Gilbert D."/>
            <person name="Gnerre S."/>
            <person name="Godfrey J."/>
            <person name="Good R."/>
            <person name="Gotea V."/>
            <person name="Gravely B."/>
            <person name="Greenberg A.J."/>
            <person name="Griffiths-Jones S."/>
            <person name="Gross S."/>
            <person name="Guigo R."/>
            <person name="Gustafson E.A."/>
            <person name="Haerty W."/>
            <person name="Hahn M.W."/>
            <person name="Halligan D.L."/>
            <person name="Halpern A.L."/>
            <person name="Halter G.M."/>
            <person name="Han M.V."/>
            <person name="Heger A."/>
            <person name="Hillier L."/>
            <person name="Hinrichs A.S."/>
            <person name="Holmes I."/>
            <person name="Hoskins R.A."/>
            <person name="Hubisz M.J."/>
            <person name="Hultmark D."/>
            <person name="Huntley M.A."/>
            <person name="Jaffe D.B."/>
            <person name="Jagadeeshan S."/>
            <person name="Jeck W.R."/>
            <person name="Johnson J."/>
            <person name="Jones C.D."/>
            <person name="Jordan W.C."/>
            <person name="Karpen G.H."/>
            <person name="Kataoka E."/>
            <person name="Keightley P.D."/>
            <person name="Kheradpour P."/>
            <person name="Kirkness E.F."/>
            <person name="Koerich L.B."/>
            <person name="Kristiansen K."/>
            <person name="Kudrna D."/>
            <person name="Kulathinal R.J."/>
            <person name="Kumar S."/>
            <person name="Kwok R."/>
            <person name="Lander E."/>
            <person name="Langley C.H."/>
            <person name="Lapoint R."/>
            <person name="Lazzaro B.P."/>
            <person name="Lee S.J."/>
            <person name="Levesque L."/>
            <person name="Li R."/>
            <person name="Lin C.F."/>
            <person name="Lin M.F."/>
            <person name="Lindblad-Toh K."/>
            <person name="Llopart A."/>
            <person name="Long M."/>
            <person name="Low L."/>
            <person name="Lozovsky E."/>
            <person name="Lu J."/>
            <person name="Luo M."/>
            <person name="Machado C.A."/>
            <person name="Makalowski W."/>
            <person name="Marzo M."/>
            <person name="Matsuda M."/>
            <person name="Matzkin L."/>
            <person name="McAllister B."/>
            <person name="McBride C.S."/>
            <person name="McKernan B."/>
            <person name="McKernan K."/>
            <person name="Mendez-Lago M."/>
            <person name="Minx P."/>
            <person name="Mollenhauer M.U."/>
            <person name="Montooth K."/>
            <person name="Mount S.M."/>
            <person name="Mu X."/>
            <person name="Myers E."/>
            <person name="Negre B."/>
            <person name="Newfeld S."/>
            <person name="Nielsen R."/>
            <person name="Noor M.A."/>
            <person name="O'Grady P."/>
            <person name="Pachter L."/>
            <person name="Papaceit M."/>
            <person name="Parisi M.J."/>
            <person name="Parisi M."/>
            <person name="Parts L."/>
            <person name="Pedersen J.S."/>
            <person name="Pesole G."/>
            <person name="Phillippy A.M."/>
            <person name="Ponting C.P."/>
            <person name="Pop M."/>
            <person name="Porcelli D."/>
            <person name="Powell J.R."/>
            <person name="Prohaska S."/>
            <person name="Pruitt K."/>
            <person name="Puig M."/>
            <person name="Quesneville H."/>
            <person name="Ram K.R."/>
            <person name="Rand D."/>
            <person name="Rasmussen M.D."/>
            <person name="Reed L.K."/>
            <person name="Reenan R."/>
            <person name="Reily A."/>
            <person name="Remington K.A."/>
            <person name="Rieger T.T."/>
            <person name="Ritchie M.G."/>
            <person name="Robin C."/>
            <person name="Rogers Y.H."/>
            <person name="Rohde C."/>
            <person name="Rozas J."/>
            <person name="Rubenfield M.J."/>
            <person name="Ruiz A."/>
            <person name="Russo S."/>
            <person name="Salzberg S.L."/>
            <person name="Sanchez-Gracia A."/>
            <person name="Saranga D.J."/>
            <person name="Sato H."/>
            <person name="Schaeffer S.W."/>
            <person name="Schatz M.C."/>
            <person name="Schlenke T."/>
            <person name="Schwartz R."/>
            <person name="Segarra C."/>
            <person name="Singh R.S."/>
            <person name="Sirot L."/>
            <person name="Sirota M."/>
            <person name="Sisneros N.B."/>
            <person name="Smith C.D."/>
            <person name="Smith T.F."/>
            <person name="Spieth J."/>
            <person name="Stage D.E."/>
            <person name="Stark A."/>
            <person name="Stephan W."/>
            <person name="Strausberg R.L."/>
            <person name="Strempel S."/>
            <person name="Sturgill D."/>
            <person name="Sutton G."/>
            <person name="Sutton G.G."/>
            <person name="Tao W."/>
            <person name="Teichmann S."/>
            <person name="Tobari Y.N."/>
            <person name="Tomimura Y."/>
            <person name="Tsolas J.M."/>
            <person name="Valente V.L."/>
            <person name="Venter E."/>
            <person name="Venter J.C."/>
            <person name="Vicario S."/>
            <person name="Vieira F.G."/>
            <person name="Vilella A.J."/>
            <person name="Villasante A."/>
            <person name="Walenz B."/>
            <person name="Wang J."/>
            <person name="Wasserman M."/>
            <person name="Watts T."/>
            <person name="Wilson D."/>
            <person name="Wilson R.K."/>
            <person name="Wing R.A."/>
            <person name="Wolfner M.F."/>
            <person name="Wong A."/>
            <person name="Wong G.K."/>
            <person name="Wu C.I."/>
            <person name="Wu G."/>
            <person name="Yamamoto D."/>
            <person name="Yang H.P."/>
            <person name="Yang S.P."/>
            <person name="Yorke J.A."/>
            <person name="Yoshida K."/>
            <person name="Zdobnov E."/>
            <person name="Zhang P."/>
            <person name="Zhang Y."/>
            <person name="Zimin A.V."/>
            <person name="Baldwin J."/>
            <person name="Abdouelleil A."/>
            <person name="Abdulkadir J."/>
            <person name="Abebe A."/>
            <person name="Abera B."/>
            <person name="Abreu J."/>
            <person name="Acer S.C."/>
            <person name="Aftuck L."/>
            <person name="Alexander A."/>
            <person name="An P."/>
            <person name="Anderson E."/>
            <person name="Anderson S."/>
            <person name="Arachi H."/>
            <person name="Azer M."/>
            <person name="Bachantsang P."/>
            <person name="Barry A."/>
            <person name="Bayul T."/>
            <person name="Berlin A."/>
            <person name="Bessette D."/>
            <person name="Bloom T."/>
            <person name="Blye J."/>
            <person name="Boguslavskiy L."/>
            <person name="Bonnet C."/>
            <person name="Boukhgalter B."/>
            <person name="Bourzgui I."/>
            <person name="Brown A."/>
            <person name="Cahill P."/>
            <person name="Channer S."/>
            <person name="Cheshatsang Y."/>
            <person name="Chuda L."/>
            <person name="Citroen M."/>
            <person name="Collymore A."/>
            <person name="Cooke P."/>
            <person name="Costello M."/>
            <person name="D'Aco K."/>
            <person name="Daza R."/>
            <person name="De Haan G."/>
            <person name="DeGray S."/>
            <person name="DeMaso C."/>
            <person name="Dhargay N."/>
            <person name="Dooley K."/>
            <person name="Dooley E."/>
            <person name="Doricent M."/>
            <person name="Dorje P."/>
            <person name="Dorjee K."/>
            <person name="Dupes A."/>
            <person name="Elong R."/>
            <person name="Falk J."/>
            <person name="Farina A."/>
            <person name="Faro S."/>
            <person name="Ferguson D."/>
            <person name="Fisher S."/>
            <person name="Foley C.D."/>
            <person name="Franke A."/>
            <person name="Friedrich D."/>
            <person name="Gadbois L."/>
            <person name="Gearin G."/>
            <person name="Gearin C.R."/>
            <person name="Giannoukos G."/>
            <person name="Goode T."/>
            <person name="Graham J."/>
            <person name="Grandbois E."/>
            <person name="Grewal S."/>
            <person name="Gyaltsen K."/>
            <person name="Hafez N."/>
            <person name="Hagos B."/>
            <person name="Hall J."/>
            <person name="Henson C."/>
            <person name="Hollinger A."/>
            <person name="Honan T."/>
            <person name="Huard M.D."/>
            <person name="Hughes L."/>
            <person name="Hurhula B."/>
            <person name="Husby M.E."/>
            <person name="Kamat A."/>
            <person name="Kanga B."/>
            <person name="Kashin S."/>
            <person name="Khazanovich D."/>
            <person name="Kisner P."/>
            <person name="Lance K."/>
            <person name="Lara M."/>
            <person name="Lee W."/>
            <person name="Lennon N."/>
            <person name="Letendre F."/>
            <person name="LeVine R."/>
            <person name="Lipovsky A."/>
            <person name="Liu X."/>
            <person name="Liu J."/>
            <person name="Liu S."/>
            <person name="Lokyitsang T."/>
            <person name="Lokyitsang Y."/>
            <person name="Lubonja R."/>
            <person name="Lui A."/>
            <person name="MacDonald P."/>
            <person name="Magnisalis V."/>
            <person name="Maru K."/>
            <person name="Matthews C."/>
            <person name="McCusker W."/>
            <person name="McDonough S."/>
            <person name="Mehta T."/>
            <person name="Meldrim J."/>
            <person name="Meneus L."/>
            <person name="Mihai O."/>
            <person name="Mihalev A."/>
            <person name="Mihova T."/>
            <person name="Mittelman R."/>
            <person name="Mlenga V."/>
            <person name="Montmayeur A."/>
            <person name="Mulrain L."/>
            <person name="Navidi A."/>
            <person name="Naylor J."/>
            <person name="Negash T."/>
            <person name="Nguyen T."/>
            <person name="Nguyen N."/>
            <person name="Nicol R."/>
            <person name="Norbu C."/>
            <person name="Norbu N."/>
            <person name="Novod N."/>
            <person name="O'Neill B."/>
            <person name="Osman S."/>
            <person name="Markiewicz E."/>
            <person name="Oyono O.L."/>
            <person name="Patti C."/>
            <person name="Phunkhang P."/>
            <person name="Pierre F."/>
            <person name="Priest M."/>
            <person name="Raghuraman S."/>
            <person name="Rege F."/>
            <person name="Reyes R."/>
            <person name="Rise C."/>
            <person name="Rogov P."/>
            <person name="Ross K."/>
            <person name="Ryan E."/>
            <person name="Settipalli S."/>
            <person name="Shea T."/>
            <person name="Sherpa N."/>
            <person name="Shi L."/>
            <person name="Shih D."/>
            <person name="Sparrow T."/>
            <person name="Spaulding J."/>
            <person name="Stalker J."/>
            <person name="Stange-Thomann N."/>
            <person name="Stavropoulos S."/>
            <person name="Stone C."/>
            <person name="Strader C."/>
            <person name="Tesfaye S."/>
            <person name="Thomson T."/>
            <person name="Thoulutsang Y."/>
            <person name="Thoulutsang D."/>
            <person name="Topham K."/>
            <person name="Topping I."/>
            <person name="Tsamla T."/>
            <person name="Vassiliev H."/>
            <person name="Vo A."/>
            <person name="Wangchuk T."/>
            <person name="Wangdi T."/>
            <person name="Weiand M."/>
            <person name="Wilkinson J."/>
            <person name="Wilson A."/>
            <person name="Yadav S."/>
            <person name="Young G."/>
            <person name="Yu Q."/>
            <person name="Zembek L."/>
            <person name="Zhong D."/>
            <person name="Zimmer A."/>
            <person name="Zwirko Z."/>
            <person name="Jaffe D.B."/>
            <person name="Alvarez P."/>
            <person name="Brockman W."/>
            <person name="Butler J."/>
            <person name="Chin C."/>
            <person name="Gnerre S."/>
            <person name="Grabherr M."/>
            <person name="Kleber M."/>
            <person name="Mauceli E."/>
            <person name="MacCallum I."/>
        </authorList>
    </citation>
    <scope>NUCLEOTIDE SEQUENCE [LARGE SCALE GENOMIC DNA]</scope>
    <source>
        <strain evidence="8">Tucson 15081-1352.22</strain>
    </source>
</reference>
<sequence>MLNANMLRDDDGTLAVEEISATTYAEFLQRHEGVLHDEVTMLGFKAAIEANAELFRQATVLEVGCGSGCLSLWAAQQGAAKVIAVEPSAVCQVARQLVRHNRLEHVIEVIQGNVQQLQLPPVDIIVSKWMGACLMYTSTLEAVIYARDKWLKPGGRIFPQLANLYMAIAEQPEKQPSMSDYWTRYSGLDLHLAWRIVQQTPVIDCLDATQVITQRQLLRRFDLSTLSLHELSFTVPFRLLSLRQSLAKWFLLYFDFQFPKLKPITTNPNAPPTQWKQTLFHIDAHLPLCIRDSVKGQFQVKRATRHLDFDIDWSFQNKLVHIPMHKQIYRMQGKPNDI</sequence>
<organism evidence="7 8">
    <name type="scientific">Drosophila mojavensis</name>
    <name type="common">Fruit fly</name>
    <dbReference type="NCBI Taxonomy" id="7230"/>
    <lineage>
        <taxon>Eukaryota</taxon>
        <taxon>Metazoa</taxon>
        <taxon>Ecdysozoa</taxon>
        <taxon>Arthropoda</taxon>
        <taxon>Hexapoda</taxon>
        <taxon>Insecta</taxon>
        <taxon>Pterygota</taxon>
        <taxon>Neoptera</taxon>
        <taxon>Endopterygota</taxon>
        <taxon>Diptera</taxon>
        <taxon>Brachycera</taxon>
        <taxon>Muscomorpha</taxon>
        <taxon>Ephydroidea</taxon>
        <taxon>Drosophilidae</taxon>
        <taxon>Drosophila</taxon>
    </lineage>
</organism>
<evidence type="ECO:0000256" key="4">
    <source>
        <dbReference type="PROSITE-ProRule" id="PRU01015"/>
    </source>
</evidence>
<dbReference type="KEGG" id="dmo:Dmoj_GI11605"/>
<dbReference type="GO" id="GO:0005634">
    <property type="term" value="C:nucleus"/>
    <property type="evidence" value="ECO:0007669"/>
    <property type="project" value="TreeGrafter"/>
</dbReference>
<keyword evidence="2 4" id="KW-0808">Transferase</keyword>
<evidence type="ECO:0000259" key="5">
    <source>
        <dbReference type="Pfam" id="PF13649"/>
    </source>
</evidence>
<feature type="domain" description="Methyltransferase" evidence="5">
    <location>
        <begin position="60"/>
        <end position="155"/>
    </location>
</feature>